<evidence type="ECO:0000256" key="5">
    <source>
        <dbReference type="PIRNR" id="PIRNR037489"/>
    </source>
</evidence>
<keyword evidence="4 5" id="KW-0479">Metal-binding</keyword>
<dbReference type="GO" id="GO:0005737">
    <property type="term" value="C:cytoplasm"/>
    <property type="evidence" value="ECO:0007669"/>
    <property type="project" value="TreeGrafter"/>
</dbReference>
<evidence type="ECO:0000256" key="1">
    <source>
        <dbReference type="ARBA" id="ARBA00006964"/>
    </source>
</evidence>
<dbReference type="PIRSF" id="PIRSF037489">
    <property type="entry name" value="UCP037489_NIF3_YqfO"/>
    <property type="match status" value="1"/>
</dbReference>
<accession>A0A840F3D5</accession>
<name>A0A840F3D5_9ACTN</name>
<reference evidence="7 8" key="1">
    <citation type="submission" date="2020-08" db="EMBL/GenBank/DDBJ databases">
        <title>Sequencing the genomes of 1000 actinobacteria strains.</title>
        <authorList>
            <person name="Klenk H.-P."/>
        </authorList>
    </citation>
    <scope>NUCLEOTIDE SEQUENCE [LARGE SCALE GENOMIC DNA]</scope>
    <source>
        <strain evidence="7 8">DSM 45298</strain>
    </source>
</reference>
<sequence length="374" mass="39219">MTRTLADVIARLEEAYPPSLAESWDAVGLVCGDPTEPADRIVVCVDVTDAVVDEAIAAGAQLVLAHHPLLMRGVTGVGADTAKGAIVHRLVRSGCALYSAHTNADKARPGVSDALADALGLVDTVPLDVEPAPSLDKWVVMVPEANVDQVSEAMFAVGAGAIGDYRDCRWGVVGTGQFLPIGDASPAIGGVGELTRVDEERVEIVAPRRLRSAVLAALRHSHPYEEPAFDVFEQARVDSDLGLGRVGRLPSPMRLDEFVEHVGASLPAAAWPVRASGDPSSTIRTVAVCGGAGDSLVSAATRAGVDAYVTGDLRHHVVDEAMRVGAPALVDAGHWSTEFPWCAQAAEMLSEFGCETSVFATPTDPFAVVARRPR</sequence>
<dbReference type="InterPro" id="IPR015867">
    <property type="entry name" value="N-reg_PII/ATP_PRibTrfase_C"/>
</dbReference>
<evidence type="ECO:0000256" key="6">
    <source>
        <dbReference type="PIRSR" id="PIRSR602678-1"/>
    </source>
</evidence>
<evidence type="ECO:0000256" key="3">
    <source>
        <dbReference type="ARBA" id="ARBA00022112"/>
    </source>
</evidence>
<comment type="subunit">
    <text evidence="2">Homohexamer.</text>
</comment>
<protein>
    <recommendedName>
        <fullName evidence="3 5">GTP cyclohydrolase 1 type 2 homolog</fullName>
    </recommendedName>
</protein>
<dbReference type="RefSeq" id="WP_183371885.1">
    <property type="nucleotide sequence ID" value="NZ_BAABHL010000126.1"/>
</dbReference>
<comment type="caution">
    <text evidence="7">The sequence shown here is derived from an EMBL/GenBank/DDBJ whole genome shotgun (WGS) entry which is preliminary data.</text>
</comment>
<gene>
    <name evidence="7" type="ORF">BKA16_003530</name>
</gene>
<dbReference type="NCBIfam" id="TIGR00486">
    <property type="entry name" value="YbgI_SA1388"/>
    <property type="match status" value="1"/>
</dbReference>
<organism evidence="7 8">
    <name type="scientific">Gordonia humi</name>
    <dbReference type="NCBI Taxonomy" id="686429"/>
    <lineage>
        <taxon>Bacteria</taxon>
        <taxon>Bacillati</taxon>
        <taxon>Actinomycetota</taxon>
        <taxon>Actinomycetes</taxon>
        <taxon>Mycobacteriales</taxon>
        <taxon>Gordoniaceae</taxon>
        <taxon>Gordonia</taxon>
    </lineage>
</organism>
<keyword evidence="8" id="KW-1185">Reference proteome</keyword>
<dbReference type="FunFam" id="3.40.1390.30:FF:000001">
    <property type="entry name" value="GTP cyclohydrolase 1 type 2"/>
    <property type="match status" value="1"/>
</dbReference>
<dbReference type="EMBL" id="JACIFP010000001">
    <property type="protein sequence ID" value="MBB4136978.1"/>
    <property type="molecule type" value="Genomic_DNA"/>
</dbReference>
<feature type="binding site" evidence="6">
    <location>
        <position position="66"/>
    </location>
    <ligand>
        <name>a divalent metal cation</name>
        <dbReference type="ChEBI" id="CHEBI:60240"/>
        <label>1</label>
    </ligand>
</feature>
<dbReference type="InterPro" id="IPR017221">
    <property type="entry name" value="DUF34/NIF3_bac"/>
</dbReference>
<evidence type="ECO:0000313" key="7">
    <source>
        <dbReference type="EMBL" id="MBB4136978.1"/>
    </source>
</evidence>
<feature type="binding site" evidence="6">
    <location>
        <position position="105"/>
    </location>
    <ligand>
        <name>a divalent metal cation</name>
        <dbReference type="ChEBI" id="CHEBI:60240"/>
        <label>1</label>
    </ligand>
</feature>
<dbReference type="Gene3D" id="3.30.70.120">
    <property type="match status" value="1"/>
</dbReference>
<feature type="binding site" evidence="6">
    <location>
        <position position="338"/>
    </location>
    <ligand>
        <name>a divalent metal cation</name>
        <dbReference type="ChEBI" id="CHEBI:60240"/>
        <label>1</label>
    </ligand>
</feature>
<dbReference type="PANTHER" id="PTHR13799:SF14">
    <property type="entry name" value="GTP CYCLOHYDROLASE 1 TYPE 2 HOMOLOG"/>
    <property type="match status" value="1"/>
</dbReference>
<evidence type="ECO:0000256" key="4">
    <source>
        <dbReference type="ARBA" id="ARBA00022723"/>
    </source>
</evidence>
<feature type="binding site" evidence="6">
    <location>
        <position position="67"/>
    </location>
    <ligand>
        <name>a divalent metal cation</name>
        <dbReference type="ChEBI" id="CHEBI:60240"/>
        <label>1</label>
    </ligand>
</feature>
<comment type="similarity">
    <text evidence="1 5">Belongs to the GTP cyclohydrolase I type 2/NIF3 family.</text>
</comment>
<dbReference type="Gene3D" id="3.40.1390.30">
    <property type="entry name" value="NIF3 (NGG1p interacting factor 3)-like"/>
    <property type="match status" value="1"/>
</dbReference>
<dbReference type="InterPro" id="IPR036069">
    <property type="entry name" value="DUF34/NIF3_sf"/>
</dbReference>
<dbReference type="AlphaFoldDB" id="A0A840F3D5"/>
<dbReference type="Proteomes" id="UP000551501">
    <property type="component" value="Unassembled WGS sequence"/>
</dbReference>
<evidence type="ECO:0000256" key="2">
    <source>
        <dbReference type="ARBA" id="ARBA00011643"/>
    </source>
</evidence>
<dbReference type="InterPro" id="IPR002678">
    <property type="entry name" value="DUF34/NIF3"/>
</dbReference>
<dbReference type="PANTHER" id="PTHR13799">
    <property type="entry name" value="NGG1 INTERACTING FACTOR 3"/>
    <property type="match status" value="1"/>
</dbReference>
<dbReference type="Pfam" id="PF01784">
    <property type="entry name" value="DUF34_NIF3"/>
    <property type="match status" value="1"/>
</dbReference>
<dbReference type="GO" id="GO:0046872">
    <property type="term" value="F:metal ion binding"/>
    <property type="evidence" value="ECO:0007669"/>
    <property type="project" value="UniProtKB-UniRule"/>
</dbReference>
<proteinExistence type="inferred from homology"/>
<evidence type="ECO:0000313" key="8">
    <source>
        <dbReference type="Proteomes" id="UP000551501"/>
    </source>
</evidence>
<dbReference type="SUPFAM" id="SSF102705">
    <property type="entry name" value="NIF3 (NGG1p interacting factor 3)-like"/>
    <property type="match status" value="1"/>
</dbReference>
<feature type="binding site" evidence="6">
    <location>
        <position position="334"/>
    </location>
    <ligand>
        <name>a divalent metal cation</name>
        <dbReference type="ChEBI" id="CHEBI:60240"/>
        <label>1</label>
    </ligand>
</feature>